<proteinExistence type="inferred from homology"/>
<dbReference type="GO" id="GO:0005634">
    <property type="term" value="C:nucleus"/>
    <property type="evidence" value="ECO:0007669"/>
    <property type="project" value="UniProtKB-SubCell"/>
</dbReference>
<name>A0A0K0DUY5_STRER</name>
<sequence length="552" mass="64289">MNNNEMYEDNEVGSPWLQNMGTQMEKNDSKENVNRTNITICNSPNLQKSNFVKENSMEMMPDYLKSYYYPRSPSPMVIFGEMNEVYHTKSPRNDNNNSNNNADNHSIVNSDNGTLPMMTYDHYSGMYSTGLISNVTSDSYRFQQDEMEEIENKLSSSQMEESNHQENTTLWLRHEENNNNNCKNSSMETDYMEQKVYAELTNVNQDVLKSSEASKSNMSIVPLIRHVNISNNLVEIDPTNPSSLTYKSNSLMKHFNDIMEKSKIQYSYNPNAINEGLTEMHNFFSHHKAIILMKSHEEMKNQISIKMDSTTESGENNFNPPPTHTEECCNDENFTEGYCKDISHDNVHLMDLENFALHFKNSRIRYGFTQGDVGHQLGHIFGGEVSQTTISRFEALNLSYKNMIKQKPFLEEWLRITQQLMIEGHSIEDIMKNKLHCKYSINGKSNEIKNLEANSYFEENKDKNINSKSDFKTFQNPILKKRRKRTNLDITQREYLNRTFNIEPNPDHGKMEEIALDLGLDKEIVRVWFCNKRQKMRKFSLVNGVLLSSRLF</sequence>
<organism evidence="13">
    <name type="scientific">Strongyloides stercoralis</name>
    <name type="common">Threadworm</name>
    <dbReference type="NCBI Taxonomy" id="6248"/>
    <lineage>
        <taxon>Eukaryota</taxon>
        <taxon>Metazoa</taxon>
        <taxon>Ecdysozoa</taxon>
        <taxon>Nematoda</taxon>
        <taxon>Chromadorea</taxon>
        <taxon>Rhabditida</taxon>
        <taxon>Tylenchina</taxon>
        <taxon>Panagrolaimomorpha</taxon>
        <taxon>Strongyloidoidea</taxon>
        <taxon>Strongyloididae</taxon>
        <taxon>Strongyloides</taxon>
    </lineage>
</organism>
<dbReference type="GO" id="GO:0030154">
    <property type="term" value="P:cell differentiation"/>
    <property type="evidence" value="ECO:0007669"/>
    <property type="project" value="UniProtKB-ARBA"/>
</dbReference>
<dbReference type="InterPro" id="IPR017970">
    <property type="entry name" value="Homeobox_CS"/>
</dbReference>
<evidence type="ECO:0000256" key="3">
    <source>
        <dbReference type="ARBA" id="ARBA00023155"/>
    </source>
</evidence>
<protein>
    <recommendedName>
        <fullName evidence="7">POU domain protein</fullName>
    </recommendedName>
</protein>
<evidence type="ECO:0000256" key="5">
    <source>
        <dbReference type="PROSITE-ProRule" id="PRU00108"/>
    </source>
</evidence>
<dbReference type="SUPFAM" id="SSF47413">
    <property type="entry name" value="lambda repressor-like DNA-binding domains"/>
    <property type="match status" value="1"/>
</dbReference>
<dbReference type="PROSITE" id="PS00027">
    <property type="entry name" value="HOMEOBOX_1"/>
    <property type="match status" value="1"/>
</dbReference>
<evidence type="ECO:0000313" key="12">
    <source>
        <dbReference type="Proteomes" id="UP000035681"/>
    </source>
</evidence>
<dbReference type="PANTHER" id="PTHR11636">
    <property type="entry name" value="POU DOMAIN"/>
    <property type="match status" value="1"/>
</dbReference>
<evidence type="ECO:0000256" key="4">
    <source>
        <dbReference type="ARBA" id="ARBA00023242"/>
    </source>
</evidence>
<dbReference type="GO" id="GO:0000981">
    <property type="term" value="F:DNA-binding transcription factor activity, RNA polymerase II-specific"/>
    <property type="evidence" value="ECO:0007669"/>
    <property type="project" value="InterPro"/>
</dbReference>
<dbReference type="Pfam" id="PF00157">
    <property type="entry name" value="Pou"/>
    <property type="match status" value="1"/>
</dbReference>
<dbReference type="InterPro" id="IPR013847">
    <property type="entry name" value="POU"/>
</dbReference>
<evidence type="ECO:0000256" key="8">
    <source>
        <dbReference type="SAM" id="Coils"/>
    </source>
</evidence>
<keyword evidence="2 5" id="KW-0238">DNA-binding</keyword>
<dbReference type="Gene3D" id="1.10.260.40">
    <property type="entry name" value="lambda repressor-like DNA-binding domains"/>
    <property type="match status" value="1"/>
</dbReference>
<dbReference type="InterPro" id="IPR010982">
    <property type="entry name" value="Lambda_DNA-bd_dom_sf"/>
</dbReference>
<dbReference type="Pfam" id="PF00046">
    <property type="entry name" value="Homeodomain"/>
    <property type="match status" value="1"/>
</dbReference>
<feature type="region of interest" description="Disordered" evidence="9">
    <location>
        <begin position="88"/>
        <end position="110"/>
    </location>
</feature>
<dbReference type="PROSITE" id="PS51179">
    <property type="entry name" value="POU_3"/>
    <property type="match status" value="1"/>
</dbReference>
<keyword evidence="3 5" id="KW-0371">Homeobox</keyword>
<comment type="subcellular location">
    <subcellularLocation>
        <location evidence="1 5 6">Nucleus</location>
    </subcellularLocation>
</comment>
<dbReference type="PANTHER" id="PTHR11636:SF137">
    <property type="entry name" value="HOMEOBOX PROTEIN CEH-18"/>
    <property type="match status" value="1"/>
</dbReference>
<reference evidence="13" key="1">
    <citation type="submission" date="2015-08" db="UniProtKB">
        <authorList>
            <consortium name="WormBaseParasite"/>
        </authorList>
    </citation>
    <scope>IDENTIFICATION</scope>
</reference>
<comment type="similarity">
    <text evidence="7">Belongs to the POU transcription factor family.</text>
</comment>
<feature type="coiled-coil region" evidence="8">
    <location>
        <begin position="140"/>
        <end position="167"/>
    </location>
</feature>
<feature type="compositionally biased region" description="Low complexity" evidence="9">
    <location>
        <begin position="93"/>
        <end position="104"/>
    </location>
</feature>
<dbReference type="InterPro" id="IPR000327">
    <property type="entry name" value="POU_dom"/>
</dbReference>
<keyword evidence="12" id="KW-1185">Reference proteome</keyword>
<feature type="domain" description="POU-specific" evidence="11">
    <location>
        <begin position="344"/>
        <end position="418"/>
    </location>
</feature>
<accession>A0A0K0DUY5</accession>
<evidence type="ECO:0000256" key="1">
    <source>
        <dbReference type="ARBA" id="ARBA00004123"/>
    </source>
</evidence>
<feature type="DNA-binding region" description="Homeobox" evidence="5">
    <location>
        <begin position="481"/>
        <end position="540"/>
    </location>
</feature>
<evidence type="ECO:0000256" key="6">
    <source>
        <dbReference type="RuleBase" id="RU000682"/>
    </source>
</evidence>
<evidence type="ECO:0000256" key="9">
    <source>
        <dbReference type="SAM" id="MobiDB-lite"/>
    </source>
</evidence>
<dbReference type="InterPro" id="IPR050255">
    <property type="entry name" value="POU_domain_TF"/>
</dbReference>
<dbReference type="SMART" id="SM00352">
    <property type="entry name" value="POU"/>
    <property type="match status" value="1"/>
</dbReference>
<evidence type="ECO:0000259" key="11">
    <source>
        <dbReference type="PROSITE" id="PS51179"/>
    </source>
</evidence>
<dbReference type="SUPFAM" id="SSF46689">
    <property type="entry name" value="Homeodomain-like"/>
    <property type="match status" value="1"/>
</dbReference>
<dbReference type="Proteomes" id="UP000035681">
    <property type="component" value="Unplaced"/>
</dbReference>
<dbReference type="CDD" id="cd00086">
    <property type="entry name" value="homeodomain"/>
    <property type="match status" value="1"/>
</dbReference>
<dbReference type="STRING" id="6248.A0A0K0DUY5"/>
<dbReference type="SMART" id="SM00389">
    <property type="entry name" value="HOX"/>
    <property type="match status" value="1"/>
</dbReference>
<dbReference type="PRINTS" id="PR00028">
    <property type="entry name" value="POUDOMAIN"/>
</dbReference>
<feature type="domain" description="Homeobox" evidence="10">
    <location>
        <begin position="479"/>
        <end position="539"/>
    </location>
</feature>
<evidence type="ECO:0000313" key="13">
    <source>
        <dbReference type="WBParaSite" id="SSTP_0000105200.1"/>
    </source>
</evidence>
<dbReference type="InterPro" id="IPR009057">
    <property type="entry name" value="Homeodomain-like_sf"/>
</dbReference>
<evidence type="ECO:0000259" key="10">
    <source>
        <dbReference type="PROSITE" id="PS50071"/>
    </source>
</evidence>
<keyword evidence="8" id="KW-0175">Coiled coil</keyword>
<dbReference type="WBParaSite" id="SSTP_0000105200.1">
    <property type="protein sequence ID" value="SSTP_0000105200.1"/>
    <property type="gene ID" value="SSTP_0000105200"/>
</dbReference>
<keyword evidence="4 5" id="KW-0539">Nucleus</keyword>
<evidence type="ECO:0000256" key="2">
    <source>
        <dbReference type="ARBA" id="ARBA00023125"/>
    </source>
</evidence>
<evidence type="ECO:0000256" key="7">
    <source>
        <dbReference type="RuleBase" id="RU361194"/>
    </source>
</evidence>
<dbReference type="InterPro" id="IPR001356">
    <property type="entry name" value="HD"/>
</dbReference>
<keyword evidence="7" id="KW-0804">Transcription</keyword>
<dbReference type="AlphaFoldDB" id="A0A0K0DUY5"/>
<dbReference type="WBParaSite" id="TCONS_00008538.p1">
    <property type="protein sequence ID" value="TCONS_00008538.p1"/>
    <property type="gene ID" value="XLOC_006473"/>
</dbReference>
<dbReference type="Gene3D" id="1.10.10.60">
    <property type="entry name" value="Homeodomain-like"/>
    <property type="match status" value="1"/>
</dbReference>
<dbReference type="PROSITE" id="PS00465">
    <property type="entry name" value="POU_2"/>
    <property type="match status" value="1"/>
</dbReference>
<dbReference type="GO" id="GO:0000978">
    <property type="term" value="F:RNA polymerase II cis-regulatory region sequence-specific DNA binding"/>
    <property type="evidence" value="ECO:0007669"/>
    <property type="project" value="TreeGrafter"/>
</dbReference>
<dbReference type="PROSITE" id="PS50071">
    <property type="entry name" value="HOMEOBOX_2"/>
    <property type="match status" value="1"/>
</dbReference>